<dbReference type="EMBL" id="BSXT01000202">
    <property type="protein sequence ID" value="GMF20593.1"/>
    <property type="molecule type" value="Genomic_DNA"/>
</dbReference>
<keyword evidence="6" id="KW-1185">Reference proteome</keyword>
<dbReference type="PANTHER" id="PTHR13018">
    <property type="entry name" value="PROBABLE MEMBRANE PROTEIN DUF221-RELATED"/>
    <property type="match status" value="1"/>
</dbReference>
<feature type="domain" description="CSC1/OSCA1-like 7TM region" evidence="4">
    <location>
        <begin position="665"/>
        <end position="871"/>
    </location>
</feature>
<dbReference type="GO" id="GO:0005886">
    <property type="term" value="C:plasma membrane"/>
    <property type="evidence" value="ECO:0007669"/>
    <property type="project" value="TreeGrafter"/>
</dbReference>
<proteinExistence type="predicted"/>
<comment type="caution">
    <text evidence="5">The sequence shown here is derived from an EMBL/GenBank/DDBJ whole genome shotgun (WGS) entry which is preliminary data.</text>
</comment>
<keyword evidence="2" id="KW-0472">Membrane</keyword>
<evidence type="ECO:0000313" key="6">
    <source>
        <dbReference type="Proteomes" id="UP001165121"/>
    </source>
</evidence>
<dbReference type="OrthoDB" id="1689567at2759"/>
<dbReference type="Proteomes" id="UP001165121">
    <property type="component" value="Unassembled WGS sequence"/>
</dbReference>
<feature type="transmembrane region" description="Helical" evidence="2">
    <location>
        <begin position="797"/>
        <end position="827"/>
    </location>
</feature>
<name>A0A9W6TVS6_9STRA</name>
<dbReference type="GO" id="GO:0005227">
    <property type="term" value="F:calcium-activated cation channel activity"/>
    <property type="evidence" value="ECO:0007669"/>
    <property type="project" value="InterPro"/>
</dbReference>
<feature type="signal peptide" evidence="3">
    <location>
        <begin position="1"/>
        <end position="34"/>
    </location>
</feature>
<keyword evidence="3" id="KW-0732">Signal</keyword>
<dbReference type="Pfam" id="PF02714">
    <property type="entry name" value="RSN1_7TM"/>
    <property type="match status" value="1"/>
</dbReference>
<sequence length="1046" mass="118534">MRSKLGTIVGMAFMLRLLLRIVVAVAVLAAGAGGHDVSMVNVPTGVTTVTQDGRVELKVDTMVYPDAPPMFVILTLTDGNGTRKDSLVAPRTLVFMPEANATTKKKQKQKFSLFGRGDPGRFYLDYSLGGTDVSKYYSLSADRSVMSIAVGSQESWEGICYQFLFNFLVFAGGMAFFVWRRLQPVNLPIWRGHQEALFQRSNYDDISTGAFDAKYGELQGATLKERMKKFWEISCSDDYVSSTCGDTYQSTTFSNVPLHSDWYWAHVAYCYLVAFAVLSLLTRQHEVASALRKRAKHIVGGRSIFIQHRLPLDTTQSSLLEALQTAIPPQGSVHEVTVLRDLRAVHELLQRRRILSEKLSRIQAFDEAYENGTLSYNLLCCPGSVMVPQPLEVAWWHLRCKPERYIYRHQKVTECCCYCCTCCCPRHSPRDTKVKRDSRSDSQFETMYESLVDDDTAEARRVFALREELDFFPEDAFEEFAKRKCMGAAFVIFDSTTTRNAFVRNVRGQTCIGRVINTAESFQRRGFRERPLASLRKPEASMSEQLAPVLRNVILQSAPEPDDVIWQSLAYRPYTFRRAVTFMARQIATLGMLLLFSTPTAVLMFIKLDSNSDVYRGLNRRNTVILSMVASYLPPLLLVRKVSCRSSNLLLSHDKCICWQIAVNWCLLAFLFHLTMSEPSISHSRRVKSFLVKGFTYLVVVRDSVILPSIGVTAVYLALSGIEKTGGRSYIESFLYKVSGTFFISYVCQRAFLGSIVDLTRCADTIALQPWVHSRSVTSQEIQKALRPNAFSYGHEYALVLSVFLVVLLGTVITPIITPFGALYFYLKFGTTKYNMLYVLPYSPGRGHIFATALELTFVCLVVFEVVMTFVFLHVAGRKHFVAMIILLAATGAVYFSRMSGKDALALVQQGFADLRGDGGVTEYESISVPTAHGLRRTMIGPKPTDLRDEESLIASYADPFKAALSIFKLMGVNQFHQMTSTRTQLRYAFIKLRRWSQRPLPEPEPTKRRWWQWLKKKKKPAKKPAEEKGIRAWWHKHHKDKHAEL</sequence>
<dbReference type="PANTHER" id="PTHR13018:SF5">
    <property type="entry name" value="RE44586P"/>
    <property type="match status" value="1"/>
</dbReference>
<keyword evidence="2" id="KW-1133">Transmembrane helix</keyword>
<dbReference type="InterPro" id="IPR045122">
    <property type="entry name" value="Csc1-like"/>
</dbReference>
<evidence type="ECO:0000313" key="5">
    <source>
        <dbReference type="EMBL" id="GMF20593.1"/>
    </source>
</evidence>
<evidence type="ECO:0000256" key="3">
    <source>
        <dbReference type="SAM" id="SignalP"/>
    </source>
</evidence>
<reference evidence="5" key="1">
    <citation type="submission" date="2023-04" db="EMBL/GenBank/DDBJ databases">
        <title>Phytophthora fragariaefolia NBRC 109709.</title>
        <authorList>
            <person name="Ichikawa N."/>
            <person name="Sato H."/>
            <person name="Tonouchi N."/>
        </authorList>
    </citation>
    <scope>NUCLEOTIDE SEQUENCE</scope>
    <source>
        <strain evidence="5">NBRC 109709</strain>
    </source>
</reference>
<feature type="transmembrane region" description="Helical" evidence="2">
    <location>
        <begin position="880"/>
        <end position="897"/>
    </location>
</feature>
<protein>
    <submittedName>
        <fullName evidence="5">Unnamed protein product</fullName>
    </submittedName>
</protein>
<organism evidence="5 6">
    <name type="scientific">Phytophthora fragariaefolia</name>
    <dbReference type="NCBI Taxonomy" id="1490495"/>
    <lineage>
        <taxon>Eukaryota</taxon>
        <taxon>Sar</taxon>
        <taxon>Stramenopiles</taxon>
        <taxon>Oomycota</taxon>
        <taxon>Peronosporomycetes</taxon>
        <taxon>Peronosporales</taxon>
        <taxon>Peronosporaceae</taxon>
        <taxon>Phytophthora</taxon>
    </lineage>
</organism>
<dbReference type="InterPro" id="IPR003864">
    <property type="entry name" value="CSC1/OSCA1-like_7TM"/>
</dbReference>
<feature type="transmembrane region" description="Helical" evidence="2">
    <location>
        <begin position="695"/>
        <end position="719"/>
    </location>
</feature>
<feature type="transmembrane region" description="Helical" evidence="2">
    <location>
        <begin position="657"/>
        <end position="675"/>
    </location>
</feature>
<keyword evidence="2" id="KW-0812">Transmembrane</keyword>
<feature type="region of interest" description="Disordered" evidence="1">
    <location>
        <begin position="1016"/>
        <end position="1046"/>
    </location>
</feature>
<feature type="transmembrane region" description="Helical" evidence="2">
    <location>
        <begin position="618"/>
        <end position="637"/>
    </location>
</feature>
<dbReference type="AlphaFoldDB" id="A0A9W6TVS6"/>
<feature type="transmembrane region" description="Helical" evidence="2">
    <location>
        <begin position="587"/>
        <end position="606"/>
    </location>
</feature>
<accession>A0A9W6TVS6</accession>
<feature type="transmembrane region" description="Helical" evidence="2">
    <location>
        <begin position="847"/>
        <end position="873"/>
    </location>
</feature>
<evidence type="ECO:0000259" key="4">
    <source>
        <dbReference type="Pfam" id="PF02714"/>
    </source>
</evidence>
<feature type="transmembrane region" description="Helical" evidence="2">
    <location>
        <begin position="262"/>
        <end position="282"/>
    </location>
</feature>
<feature type="compositionally biased region" description="Basic residues" evidence="1">
    <location>
        <begin position="1034"/>
        <end position="1046"/>
    </location>
</feature>
<evidence type="ECO:0000256" key="1">
    <source>
        <dbReference type="SAM" id="MobiDB-lite"/>
    </source>
</evidence>
<feature type="chain" id="PRO_5040821217" evidence="3">
    <location>
        <begin position="35"/>
        <end position="1046"/>
    </location>
</feature>
<evidence type="ECO:0000256" key="2">
    <source>
        <dbReference type="SAM" id="Phobius"/>
    </source>
</evidence>
<gene>
    <name evidence="5" type="ORF">Pfra01_000250100</name>
</gene>